<feature type="signal peptide" evidence="1">
    <location>
        <begin position="1"/>
        <end position="40"/>
    </location>
</feature>
<dbReference type="InterPro" id="IPR058593">
    <property type="entry name" value="ARB_07466-like_C"/>
</dbReference>
<gene>
    <name evidence="3" type="ORF">IW256_003537</name>
</gene>
<dbReference type="InterPro" id="IPR036813">
    <property type="entry name" value="Tachylectin2_sf"/>
</dbReference>
<feature type="chain" id="PRO_5037917451" description="ARB-07466-like C-terminal domain-containing protein" evidence="1">
    <location>
        <begin position="41"/>
        <end position="439"/>
    </location>
</feature>
<evidence type="ECO:0000256" key="1">
    <source>
        <dbReference type="SAM" id="SignalP"/>
    </source>
</evidence>
<evidence type="ECO:0000313" key="3">
    <source>
        <dbReference type="EMBL" id="MBG6089424.1"/>
    </source>
</evidence>
<dbReference type="Gene3D" id="2.115.10.10">
    <property type="entry name" value="Tachylectin 2"/>
    <property type="match status" value="1"/>
</dbReference>
<evidence type="ECO:0000259" key="2">
    <source>
        <dbReference type="Pfam" id="PF26571"/>
    </source>
</evidence>
<dbReference type="Proteomes" id="UP000614047">
    <property type="component" value="Unassembled WGS sequence"/>
</dbReference>
<reference evidence="3" key="1">
    <citation type="submission" date="2020-11" db="EMBL/GenBank/DDBJ databases">
        <title>Sequencing the genomes of 1000 actinobacteria strains.</title>
        <authorList>
            <person name="Klenk H.-P."/>
        </authorList>
    </citation>
    <scope>NUCLEOTIDE SEQUENCE</scope>
    <source>
        <strain evidence="3">DSM 43175</strain>
    </source>
</reference>
<evidence type="ECO:0000313" key="4">
    <source>
        <dbReference type="Proteomes" id="UP000614047"/>
    </source>
</evidence>
<dbReference type="AlphaFoldDB" id="A0A931DIM8"/>
<proteinExistence type="predicted"/>
<protein>
    <recommendedName>
        <fullName evidence="2">ARB-07466-like C-terminal domain-containing protein</fullName>
    </recommendedName>
</protein>
<dbReference type="Pfam" id="PF26571">
    <property type="entry name" value="VldE"/>
    <property type="match status" value="1"/>
</dbReference>
<dbReference type="EMBL" id="JADOUA010000001">
    <property type="protein sequence ID" value="MBG6089424.1"/>
    <property type="molecule type" value="Genomic_DNA"/>
</dbReference>
<feature type="domain" description="ARB-07466-like C-terminal" evidence="2">
    <location>
        <begin position="67"/>
        <end position="179"/>
    </location>
</feature>
<organism evidence="3 4">
    <name type="scientific">Actinomadura viridis</name>
    <dbReference type="NCBI Taxonomy" id="58110"/>
    <lineage>
        <taxon>Bacteria</taxon>
        <taxon>Bacillati</taxon>
        <taxon>Actinomycetota</taxon>
        <taxon>Actinomycetes</taxon>
        <taxon>Streptosporangiales</taxon>
        <taxon>Thermomonosporaceae</taxon>
        <taxon>Actinomadura</taxon>
    </lineage>
</organism>
<keyword evidence="4" id="KW-1185">Reference proteome</keyword>
<keyword evidence="1" id="KW-0732">Signal</keyword>
<dbReference type="RefSeq" id="WP_197012033.1">
    <property type="nucleotide sequence ID" value="NZ_BAABES010000004.1"/>
</dbReference>
<accession>A0A931DIM8</accession>
<dbReference type="SUPFAM" id="SSF50934">
    <property type="entry name" value="Tachylectin-2"/>
    <property type="match status" value="1"/>
</dbReference>
<comment type="caution">
    <text evidence="3">The sequence shown here is derived from an EMBL/GenBank/DDBJ whole genome shotgun (WGS) entry which is preliminary data.</text>
</comment>
<sequence>MVGTSHGRVATRAAMFAKGSSVVALALVTVLSLGVVPAHAAPGTPNFGPGIEGYAGYDGQDTCDPVAKPGVSGFRDLLNRAYGSHTAYITRACDVGGTSEHKEGRALDYMLDVNDGADRAVADDVLSWLLATDQYGNRHAMARRLGVMYIIWNRRIWKAYEASSGWQSYSGSNPHTDHIHVSFGWAGARKQTTWWSAPSGPANVYGVLPDGRLTFTSVDGATGRRTHGAVVSGAKLGFTPVAMATLNFNTILFTSDTSELYRVDVITNNDSLVFNPPVRLDDGGWSHDLLAYDGNGHLYGIADGVLRRYTIGTAKPALGDITGWTTIGKGFTLKTLTAAGPRPDWILGTTADGRLLSYQIMGAGSWNPYQLRPATWQTYDHLLSPGGGVYLGHRPDGSMAHYIDTNAYNGNGSDISAARAVDSGGWGQVLLSAQPGTVG</sequence>
<name>A0A931DIM8_9ACTN</name>